<sequence>MFHHGDRGFKHFAFGHHGQITLFILLRIYTMLVTAFPTKAVGERFCKDPGFPEHGIRTPSTGVFFENSVARFTCDDGYSLKGPSKLTCARFHNGSLGWKPSLKPVCLSEDCLPPVVEDADVLNKTYRPGDGLIISCNEGFQIRYPDTETMESVCCLRPLIPPHSYMNISESKFSVPVGTVVHYQCFPGYKLEGAELLECMYNLIWSDTPPRCLDVEACSLPPMIEHGDYMCHPQPCDRYIHGTVVEFYCYPGYSLANDYKYITCQYGHWFPQTQLYCVKEETSWPGFQDSLLTTWKVVACTATSVLLVLLLVISAKMIHYNEVSAQNPDPNILVVDGVAVPLPSYEEAIGGTYSEAPNNLPAAAAVEGLQYSEEHNPPSYPGHTGSQNSMPLDMGDGETCDSLSDASECLQELHPSLSHDGGLNNISEKNNAINSMEETASTSPSVDIADEIPLVEDGDEYC</sequence>
<evidence type="ECO:0000313" key="6">
    <source>
        <dbReference type="Proteomes" id="UP000316079"/>
    </source>
</evidence>
<protein>
    <recommendedName>
        <fullName evidence="4">Sushi domain-containing protein</fullName>
    </recommendedName>
</protein>
<dbReference type="CDD" id="cd00033">
    <property type="entry name" value="CCP"/>
    <property type="match status" value="3"/>
</dbReference>
<evidence type="ECO:0000256" key="3">
    <source>
        <dbReference type="SAM" id="MobiDB-lite"/>
    </source>
</evidence>
<dbReference type="AlphaFoldDB" id="A0A553QUH4"/>
<feature type="domain" description="Sushi" evidence="4">
    <location>
        <begin position="44"/>
        <end position="108"/>
    </location>
</feature>
<dbReference type="OrthoDB" id="7487745at2759"/>
<feature type="compositionally biased region" description="Acidic residues" evidence="3">
    <location>
        <begin position="448"/>
        <end position="462"/>
    </location>
</feature>
<comment type="caution">
    <text evidence="5">The sequence shown here is derived from an EMBL/GenBank/DDBJ whole genome shotgun (WGS) entry which is preliminary data.</text>
</comment>
<dbReference type="SUPFAM" id="SSF57535">
    <property type="entry name" value="Complement control module/SCR domain"/>
    <property type="match status" value="3"/>
</dbReference>
<feature type="disulfide bond" evidence="2">
    <location>
        <begin position="185"/>
        <end position="212"/>
    </location>
</feature>
<dbReference type="EMBL" id="SRMA01025518">
    <property type="protein sequence ID" value="TRY93622.1"/>
    <property type="molecule type" value="Genomic_DNA"/>
</dbReference>
<evidence type="ECO:0000256" key="1">
    <source>
        <dbReference type="ARBA" id="ARBA00023157"/>
    </source>
</evidence>
<dbReference type="GO" id="GO:0045957">
    <property type="term" value="P:negative regulation of complement activation, alternative pathway"/>
    <property type="evidence" value="ECO:0007669"/>
    <property type="project" value="TreeGrafter"/>
</dbReference>
<dbReference type="PANTHER" id="PTHR47007:SF1">
    <property type="entry name" value="SUSHI DOMAIN-CONTAINING PROTEIN 4"/>
    <property type="match status" value="1"/>
</dbReference>
<keyword evidence="1 2" id="KW-1015">Disulfide bond</keyword>
<feature type="region of interest" description="Disordered" evidence="3">
    <location>
        <begin position="437"/>
        <end position="462"/>
    </location>
</feature>
<dbReference type="Proteomes" id="UP000316079">
    <property type="component" value="Unassembled WGS sequence"/>
</dbReference>
<dbReference type="InterPro" id="IPR042985">
    <property type="entry name" value="SUSD4"/>
</dbReference>
<evidence type="ECO:0000259" key="4">
    <source>
        <dbReference type="PROSITE" id="PS50923"/>
    </source>
</evidence>
<evidence type="ECO:0000313" key="5">
    <source>
        <dbReference type="EMBL" id="TRY93622.1"/>
    </source>
</evidence>
<reference evidence="5 6" key="1">
    <citation type="journal article" date="2019" name="Sci. Data">
        <title>Hybrid genome assembly and annotation of Danionella translucida.</title>
        <authorList>
            <person name="Kadobianskyi M."/>
            <person name="Schulze L."/>
            <person name="Schuelke M."/>
            <person name="Judkewitz B."/>
        </authorList>
    </citation>
    <scope>NUCLEOTIDE SEQUENCE [LARGE SCALE GENOMIC DNA]</scope>
    <source>
        <strain evidence="5 6">Bolton</strain>
    </source>
</reference>
<dbReference type="InterPro" id="IPR035976">
    <property type="entry name" value="Sushi/SCR/CCP_sf"/>
</dbReference>
<feature type="domain" description="Sushi" evidence="4">
    <location>
        <begin position="216"/>
        <end position="279"/>
    </location>
</feature>
<accession>A0A553QUH4</accession>
<dbReference type="PANTHER" id="PTHR47007">
    <property type="entry name" value="SUSHI DOMAIN-CONTAINING PROTEIN 4"/>
    <property type="match status" value="1"/>
</dbReference>
<gene>
    <name evidence="5" type="ORF">DNTS_027250</name>
</gene>
<evidence type="ECO:0000256" key="2">
    <source>
        <dbReference type="PROSITE-ProRule" id="PRU00302"/>
    </source>
</evidence>
<keyword evidence="6" id="KW-1185">Reference proteome</keyword>
<name>A0A553QUH4_9TELE</name>
<comment type="caution">
    <text evidence="2">Lacks conserved residue(s) required for the propagation of feature annotation.</text>
</comment>
<keyword evidence="2" id="KW-0768">Sushi</keyword>
<dbReference type="InterPro" id="IPR000436">
    <property type="entry name" value="Sushi_SCR_CCP_dom"/>
</dbReference>
<dbReference type="SMART" id="SM00032">
    <property type="entry name" value="CCP"/>
    <property type="match status" value="3"/>
</dbReference>
<dbReference type="Pfam" id="PF00084">
    <property type="entry name" value="Sushi"/>
    <property type="match status" value="3"/>
</dbReference>
<dbReference type="GO" id="GO:0045959">
    <property type="term" value="P:negative regulation of complement activation, classical pathway"/>
    <property type="evidence" value="ECO:0007669"/>
    <property type="project" value="TreeGrafter"/>
</dbReference>
<proteinExistence type="predicted"/>
<feature type="domain" description="Sushi" evidence="4">
    <location>
        <begin position="153"/>
        <end position="214"/>
    </location>
</feature>
<organism evidence="5 6">
    <name type="scientific">Danionella cerebrum</name>
    <dbReference type="NCBI Taxonomy" id="2873325"/>
    <lineage>
        <taxon>Eukaryota</taxon>
        <taxon>Metazoa</taxon>
        <taxon>Chordata</taxon>
        <taxon>Craniata</taxon>
        <taxon>Vertebrata</taxon>
        <taxon>Euteleostomi</taxon>
        <taxon>Actinopterygii</taxon>
        <taxon>Neopterygii</taxon>
        <taxon>Teleostei</taxon>
        <taxon>Ostariophysi</taxon>
        <taxon>Cypriniformes</taxon>
        <taxon>Danionidae</taxon>
        <taxon>Danioninae</taxon>
        <taxon>Danionella</taxon>
    </lineage>
</organism>
<dbReference type="PROSITE" id="PS50923">
    <property type="entry name" value="SUSHI"/>
    <property type="match status" value="3"/>
</dbReference>
<dbReference type="Gene3D" id="2.10.70.10">
    <property type="entry name" value="Complement Module, domain 1"/>
    <property type="match status" value="3"/>
</dbReference>